<feature type="region of interest" description="Disordered" evidence="1">
    <location>
        <begin position="71"/>
        <end position="96"/>
    </location>
</feature>
<name>A0A2I0IYA9_PUNGR</name>
<feature type="compositionally biased region" description="Basic and acidic residues" evidence="1">
    <location>
        <begin position="79"/>
        <end position="96"/>
    </location>
</feature>
<organism evidence="2 3">
    <name type="scientific">Punica granatum</name>
    <name type="common">Pomegranate</name>
    <dbReference type="NCBI Taxonomy" id="22663"/>
    <lineage>
        <taxon>Eukaryota</taxon>
        <taxon>Viridiplantae</taxon>
        <taxon>Streptophyta</taxon>
        <taxon>Embryophyta</taxon>
        <taxon>Tracheophyta</taxon>
        <taxon>Spermatophyta</taxon>
        <taxon>Magnoliopsida</taxon>
        <taxon>eudicotyledons</taxon>
        <taxon>Gunneridae</taxon>
        <taxon>Pentapetalae</taxon>
        <taxon>rosids</taxon>
        <taxon>malvids</taxon>
        <taxon>Myrtales</taxon>
        <taxon>Lythraceae</taxon>
        <taxon>Punica</taxon>
    </lineage>
</organism>
<keyword evidence="3" id="KW-1185">Reference proteome</keyword>
<protein>
    <submittedName>
        <fullName evidence="2">Uncharacterized protein</fullName>
    </submittedName>
</protein>
<accession>A0A2I0IYA9</accession>
<evidence type="ECO:0000313" key="3">
    <source>
        <dbReference type="Proteomes" id="UP000233551"/>
    </source>
</evidence>
<proteinExistence type="predicted"/>
<dbReference type="AlphaFoldDB" id="A0A2I0IYA9"/>
<comment type="caution">
    <text evidence="2">The sequence shown here is derived from an EMBL/GenBank/DDBJ whole genome shotgun (WGS) entry which is preliminary data.</text>
</comment>
<reference evidence="2 3" key="1">
    <citation type="submission" date="2017-11" db="EMBL/GenBank/DDBJ databases">
        <title>De-novo sequencing of pomegranate (Punica granatum L.) genome.</title>
        <authorList>
            <person name="Akparov Z."/>
            <person name="Amiraslanov A."/>
            <person name="Hajiyeva S."/>
            <person name="Abbasov M."/>
            <person name="Kaur K."/>
            <person name="Hamwieh A."/>
            <person name="Solovyev V."/>
            <person name="Salamov A."/>
            <person name="Braich B."/>
            <person name="Kosarev P."/>
            <person name="Mahmoud A."/>
            <person name="Hajiyev E."/>
            <person name="Babayeva S."/>
            <person name="Izzatullayeva V."/>
            <person name="Mammadov A."/>
            <person name="Mammadov A."/>
            <person name="Sharifova S."/>
            <person name="Ojaghi J."/>
            <person name="Eynullazada K."/>
            <person name="Bayramov B."/>
            <person name="Abdulazimova A."/>
            <person name="Shahmuradov I."/>
        </authorList>
    </citation>
    <scope>NUCLEOTIDE SEQUENCE [LARGE SCALE GENOMIC DNA]</scope>
    <source>
        <strain evidence="3">cv. AG2017</strain>
        <tissue evidence="2">Leaf</tissue>
    </source>
</reference>
<evidence type="ECO:0000313" key="2">
    <source>
        <dbReference type="EMBL" id="PKI48989.1"/>
    </source>
</evidence>
<gene>
    <name evidence="2" type="ORF">CRG98_030576</name>
</gene>
<dbReference type="EMBL" id="PGOL01002298">
    <property type="protein sequence ID" value="PKI48989.1"/>
    <property type="molecule type" value="Genomic_DNA"/>
</dbReference>
<feature type="region of interest" description="Disordered" evidence="1">
    <location>
        <begin position="1"/>
        <end position="33"/>
    </location>
</feature>
<sequence length="96" mass="10296">MGRIGLRSGSDWAGRASWTGRGRDPDGIGPNWAANGPAKLGWAGRWSIGSDADGLGHRCWTGRRCWIGPPLGGWATRTHGREVRGSRNSSRGREGD</sequence>
<evidence type="ECO:0000256" key="1">
    <source>
        <dbReference type="SAM" id="MobiDB-lite"/>
    </source>
</evidence>
<dbReference type="Proteomes" id="UP000233551">
    <property type="component" value="Unassembled WGS sequence"/>
</dbReference>